<dbReference type="OrthoDB" id="2441380at2759"/>
<dbReference type="Proteomes" id="UP000034112">
    <property type="component" value="Unassembled WGS sequence"/>
</dbReference>
<name>A0A0F9XLC5_TRIHA</name>
<gene>
    <name evidence="2" type="ORF">THAR02_02576</name>
</gene>
<dbReference type="Pfam" id="PF08881">
    <property type="entry name" value="CVNH"/>
    <property type="match status" value="1"/>
</dbReference>
<dbReference type="Gene3D" id="2.30.60.10">
    <property type="entry name" value="Cyanovirin-N"/>
    <property type="match status" value="1"/>
</dbReference>
<feature type="domain" description="Cyanovirin-N" evidence="1">
    <location>
        <begin position="2"/>
        <end position="100"/>
    </location>
</feature>
<evidence type="ECO:0000259" key="1">
    <source>
        <dbReference type="SMART" id="SM01111"/>
    </source>
</evidence>
<comment type="caution">
    <text evidence="2">The sequence shown here is derived from an EMBL/GenBank/DDBJ whole genome shotgun (WGS) entry which is preliminary data.</text>
</comment>
<accession>A0A0F9XLC5</accession>
<dbReference type="PANTHER" id="PTHR42076:SF1">
    <property type="entry name" value="CYANOVIRIN-N DOMAIN-CONTAINING PROTEIN"/>
    <property type="match status" value="1"/>
</dbReference>
<dbReference type="SUPFAM" id="SSF51322">
    <property type="entry name" value="Cyanovirin-N"/>
    <property type="match status" value="1"/>
</dbReference>
<protein>
    <recommendedName>
        <fullName evidence="1">Cyanovirin-N domain-containing protein</fullName>
    </recommendedName>
</protein>
<dbReference type="PANTHER" id="PTHR42076">
    <property type="entry name" value="CYANOVIRIN-N HOMOLOG"/>
    <property type="match status" value="1"/>
</dbReference>
<evidence type="ECO:0000313" key="2">
    <source>
        <dbReference type="EMBL" id="KKP05310.1"/>
    </source>
</evidence>
<dbReference type="AlphaFoldDB" id="A0A0F9XLC5"/>
<organism evidence="2 3">
    <name type="scientific">Trichoderma harzianum</name>
    <name type="common">Hypocrea lixii</name>
    <dbReference type="NCBI Taxonomy" id="5544"/>
    <lineage>
        <taxon>Eukaryota</taxon>
        <taxon>Fungi</taxon>
        <taxon>Dikarya</taxon>
        <taxon>Ascomycota</taxon>
        <taxon>Pezizomycotina</taxon>
        <taxon>Sordariomycetes</taxon>
        <taxon>Hypocreomycetidae</taxon>
        <taxon>Hypocreales</taxon>
        <taxon>Hypocreaceae</taxon>
        <taxon>Trichoderma</taxon>
    </lineage>
</organism>
<sequence length="101" mass="11556">MSFSASANNIWLEDGHILVADVRDEEGNWNQSRIDLNDFIGNEDGWFMWDGVNFAESANHIRLEGTLLTAELPMRDGGYRERQGIQLDDRIANINGRLEFN</sequence>
<proteinExistence type="predicted"/>
<dbReference type="OMA" id="NEDGWFM"/>
<reference evidence="3" key="1">
    <citation type="journal article" date="2015" name="Genome Announc.">
        <title>Draft whole-genome sequence of the biocontrol agent Trichoderma harzianum T6776.</title>
        <authorList>
            <person name="Baroncelli R."/>
            <person name="Piaggeschi G."/>
            <person name="Fiorini L."/>
            <person name="Bertolini E."/>
            <person name="Zapparata A."/>
            <person name="Pe M.E."/>
            <person name="Sarrocco S."/>
            <person name="Vannacci G."/>
        </authorList>
    </citation>
    <scope>NUCLEOTIDE SEQUENCE [LARGE SCALE GENOMIC DNA]</scope>
    <source>
        <strain evidence="3">T6776</strain>
    </source>
</reference>
<dbReference type="EMBL" id="JOKZ01000052">
    <property type="protein sequence ID" value="KKP05310.1"/>
    <property type="molecule type" value="Genomic_DNA"/>
</dbReference>
<dbReference type="SMART" id="SM01111">
    <property type="entry name" value="CVNH"/>
    <property type="match status" value="1"/>
</dbReference>
<dbReference type="InterPro" id="IPR011058">
    <property type="entry name" value="Cyanovirin-N"/>
</dbReference>
<evidence type="ECO:0000313" key="3">
    <source>
        <dbReference type="Proteomes" id="UP000034112"/>
    </source>
</evidence>
<dbReference type="InterPro" id="IPR036673">
    <property type="entry name" value="Cyanovirin-N_sf"/>
</dbReference>